<evidence type="ECO:0000313" key="2">
    <source>
        <dbReference type="Proteomes" id="UP000053326"/>
    </source>
</evidence>
<proteinExistence type="predicted"/>
<name>A0A101FH78_9THEO</name>
<organism evidence="1 2">
    <name type="scientific">Thermacetogenium phaeum</name>
    <dbReference type="NCBI Taxonomy" id="85874"/>
    <lineage>
        <taxon>Bacteria</taxon>
        <taxon>Bacillati</taxon>
        <taxon>Bacillota</taxon>
        <taxon>Clostridia</taxon>
        <taxon>Thermoanaerobacterales</taxon>
        <taxon>Thermoanaerobacteraceae</taxon>
        <taxon>Thermacetogenium</taxon>
    </lineage>
</organism>
<protein>
    <submittedName>
        <fullName evidence="1">Uncharacterized protein</fullName>
    </submittedName>
</protein>
<accession>A0A101FH78</accession>
<dbReference type="EMBL" id="LGFO01000022">
    <property type="protein sequence ID" value="KUK36967.1"/>
    <property type="molecule type" value="Genomic_DNA"/>
</dbReference>
<reference evidence="2" key="1">
    <citation type="journal article" date="2015" name="MBio">
        <title>Genome-Resolved Metagenomic Analysis Reveals Roles for Candidate Phyla and Other Microbial Community Members in Biogeochemical Transformations in Oil Reservoirs.</title>
        <authorList>
            <person name="Hu P."/>
            <person name="Tom L."/>
            <person name="Singh A."/>
            <person name="Thomas B.C."/>
            <person name="Baker B.J."/>
            <person name="Piceno Y.M."/>
            <person name="Andersen G.L."/>
            <person name="Banfield J.F."/>
        </authorList>
    </citation>
    <scope>NUCLEOTIDE SEQUENCE [LARGE SCALE GENOMIC DNA]</scope>
</reference>
<sequence>RPQEVSERDSGISLKVEGRCGGMGLFEMGGK</sequence>
<feature type="non-terminal residue" evidence="1">
    <location>
        <position position="1"/>
    </location>
</feature>
<evidence type="ECO:0000313" key="1">
    <source>
        <dbReference type="EMBL" id="KUK36967.1"/>
    </source>
</evidence>
<dbReference type="Proteomes" id="UP000053326">
    <property type="component" value="Unassembled WGS sequence"/>
</dbReference>
<dbReference type="AlphaFoldDB" id="A0A101FH78"/>
<comment type="caution">
    <text evidence="1">The sequence shown here is derived from an EMBL/GenBank/DDBJ whole genome shotgun (WGS) entry which is preliminary data.</text>
</comment>
<gene>
    <name evidence="1" type="ORF">XD66_0313</name>
</gene>